<dbReference type="InterPro" id="IPR002939">
    <property type="entry name" value="DnaJ_C"/>
</dbReference>
<dbReference type="CDD" id="cd10747">
    <property type="entry name" value="DnaJ_C"/>
    <property type="match status" value="1"/>
</dbReference>
<evidence type="ECO:0000259" key="3">
    <source>
        <dbReference type="PROSITE" id="PS50076"/>
    </source>
</evidence>
<dbReference type="PROSITE" id="PS00636">
    <property type="entry name" value="DNAJ_1"/>
    <property type="match status" value="1"/>
</dbReference>
<evidence type="ECO:0000256" key="2">
    <source>
        <dbReference type="SAM" id="SignalP"/>
    </source>
</evidence>
<dbReference type="InterPro" id="IPR051736">
    <property type="entry name" value="DnaJ-B11-like"/>
</dbReference>
<dbReference type="GO" id="GO:0051787">
    <property type="term" value="F:misfolded protein binding"/>
    <property type="evidence" value="ECO:0007669"/>
    <property type="project" value="TreeGrafter"/>
</dbReference>
<feature type="signal peptide" evidence="2">
    <location>
        <begin position="1"/>
        <end position="21"/>
    </location>
</feature>
<dbReference type="PANTHER" id="PTHR44298:SF1">
    <property type="entry name" value="DNAJ HOMOLOG SUBFAMILY B MEMBER 11"/>
    <property type="match status" value="1"/>
</dbReference>
<name>A0A915DSR6_9BILA</name>
<evidence type="ECO:0000256" key="1">
    <source>
        <dbReference type="ARBA" id="ARBA00022729"/>
    </source>
</evidence>
<dbReference type="SMART" id="SM00271">
    <property type="entry name" value="DnaJ"/>
    <property type="match status" value="1"/>
</dbReference>
<keyword evidence="1 2" id="KW-0732">Signal</keyword>
<dbReference type="Proteomes" id="UP000887574">
    <property type="component" value="Unplaced"/>
</dbReference>
<proteinExistence type="predicted"/>
<dbReference type="Gene3D" id="1.10.287.110">
    <property type="entry name" value="DnaJ domain"/>
    <property type="match status" value="1"/>
</dbReference>
<organism evidence="4 5">
    <name type="scientific">Ditylenchus dipsaci</name>
    <dbReference type="NCBI Taxonomy" id="166011"/>
    <lineage>
        <taxon>Eukaryota</taxon>
        <taxon>Metazoa</taxon>
        <taxon>Ecdysozoa</taxon>
        <taxon>Nematoda</taxon>
        <taxon>Chromadorea</taxon>
        <taxon>Rhabditida</taxon>
        <taxon>Tylenchina</taxon>
        <taxon>Tylenchomorpha</taxon>
        <taxon>Sphaerularioidea</taxon>
        <taxon>Anguinidae</taxon>
        <taxon>Anguininae</taxon>
        <taxon>Ditylenchus</taxon>
    </lineage>
</organism>
<dbReference type="Pfam" id="PF00226">
    <property type="entry name" value="DnaJ"/>
    <property type="match status" value="1"/>
</dbReference>
<dbReference type="GO" id="GO:0051082">
    <property type="term" value="F:unfolded protein binding"/>
    <property type="evidence" value="ECO:0007669"/>
    <property type="project" value="InterPro"/>
</dbReference>
<dbReference type="GO" id="GO:0005783">
    <property type="term" value="C:endoplasmic reticulum"/>
    <property type="evidence" value="ECO:0007669"/>
    <property type="project" value="TreeGrafter"/>
</dbReference>
<dbReference type="WBParaSite" id="jg23265">
    <property type="protein sequence ID" value="jg23265"/>
    <property type="gene ID" value="jg23265"/>
</dbReference>
<dbReference type="PANTHER" id="PTHR44298">
    <property type="entry name" value="DNAJ HOMOLOG SUBFAMILY B MEMBER 11"/>
    <property type="match status" value="1"/>
</dbReference>
<dbReference type="Pfam" id="PF01556">
    <property type="entry name" value="DnaJ_C"/>
    <property type="match status" value="1"/>
</dbReference>
<dbReference type="AlphaFoldDB" id="A0A915DSR6"/>
<accession>A0A915DSR6</accession>
<dbReference type="Gene3D" id="2.60.260.20">
    <property type="entry name" value="Urease metallochaperone UreE, N-terminal domain"/>
    <property type="match status" value="2"/>
</dbReference>
<dbReference type="PROSITE" id="PS50076">
    <property type="entry name" value="DNAJ_2"/>
    <property type="match status" value="1"/>
</dbReference>
<dbReference type="InterPro" id="IPR001623">
    <property type="entry name" value="DnaJ_domain"/>
</dbReference>
<feature type="domain" description="J" evidence="3">
    <location>
        <begin position="24"/>
        <end position="89"/>
    </location>
</feature>
<dbReference type="SUPFAM" id="SSF49493">
    <property type="entry name" value="HSP40/DnaJ peptide-binding domain"/>
    <property type="match status" value="1"/>
</dbReference>
<dbReference type="PRINTS" id="PR00625">
    <property type="entry name" value="JDOMAIN"/>
</dbReference>
<keyword evidence="4" id="KW-1185">Reference proteome</keyword>
<dbReference type="InterPro" id="IPR018253">
    <property type="entry name" value="DnaJ_domain_CS"/>
</dbReference>
<dbReference type="InterPro" id="IPR036869">
    <property type="entry name" value="J_dom_sf"/>
</dbReference>
<dbReference type="GO" id="GO:0006457">
    <property type="term" value="P:protein folding"/>
    <property type="evidence" value="ECO:0007669"/>
    <property type="project" value="InterPro"/>
</dbReference>
<dbReference type="CDD" id="cd06257">
    <property type="entry name" value="DnaJ"/>
    <property type="match status" value="1"/>
</dbReference>
<dbReference type="SUPFAM" id="SSF46565">
    <property type="entry name" value="Chaperone J-domain"/>
    <property type="match status" value="1"/>
</dbReference>
<evidence type="ECO:0000313" key="5">
    <source>
        <dbReference type="WBParaSite" id="jg23265"/>
    </source>
</evidence>
<protein>
    <submittedName>
        <fullName evidence="5">J domain-containing protein</fullName>
    </submittedName>
</protein>
<dbReference type="InterPro" id="IPR008971">
    <property type="entry name" value="HSP40/DnaJ_pept-bd"/>
</dbReference>
<feature type="chain" id="PRO_5037894763" evidence="2">
    <location>
        <begin position="22"/>
        <end position="264"/>
    </location>
</feature>
<evidence type="ECO:0000313" key="4">
    <source>
        <dbReference type="Proteomes" id="UP000887574"/>
    </source>
</evidence>
<reference evidence="5" key="1">
    <citation type="submission" date="2022-11" db="UniProtKB">
        <authorList>
            <consortium name="WormBaseParasite"/>
        </authorList>
    </citation>
    <scope>IDENTIFICATION</scope>
</reference>
<sequence length="264" mass="30059">MGRGCLDHFLVFFLLCDVALGGRDFYRILDVSKDAGLKDIKSAYREKAKVLHPDKNPDDPDSEEKFQDLTAAYEVLSDRKKREIYDRSGEEGVQKMDGGGGGGGHDPFSSFFGDFFGGGSQERDDETPRELILLWICTSHWKSYMHEMRTQQMGQGRFQMFQVKVCDNCPNVKLVNHVKNLEVEIEVGADEGHEMRFVGEGEPHIEGDPGDLIFKLRVQKHKIFERRGLDLYTNVTISLKQALSGLKWTLSTWMVGKCMSQEIR</sequence>